<dbReference type="PROSITE" id="PS51000">
    <property type="entry name" value="HTH_DEOR_2"/>
    <property type="match status" value="1"/>
</dbReference>
<accession>A0A839IK80</accession>
<evidence type="ECO:0000256" key="1">
    <source>
        <dbReference type="ARBA" id="ARBA00022491"/>
    </source>
</evidence>
<dbReference type="InterPro" id="IPR014036">
    <property type="entry name" value="DeoR-like_C"/>
</dbReference>
<dbReference type="PANTHER" id="PTHR30363:SF4">
    <property type="entry name" value="GLYCEROL-3-PHOSPHATE REGULON REPRESSOR"/>
    <property type="match status" value="1"/>
</dbReference>
<feature type="domain" description="HTH deoR-type" evidence="4">
    <location>
        <begin position="3"/>
        <end position="59"/>
    </location>
</feature>
<name>A0A839IK80_9GAMM</name>
<keyword evidence="6" id="KW-1185">Reference proteome</keyword>
<dbReference type="GO" id="GO:0003700">
    <property type="term" value="F:DNA-binding transcription factor activity"/>
    <property type="evidence" value="ECO:0007669"/>
    <property type="project" value="InterPro"/>
</dbReference>
<reference evidence="5 6" key="1">
    <citation type="submission" date="2020-08" db="EMBL/GenBank/DDBJ databases">
        <title>Oceanospirillum sp. nov. isolated from marine sediment.</title>
        <authorList>
            <person name="Ji X."/>
        </authorList>
    </citation>
    <scope>NUCLEOTIDE SEQUENCE [LARGE SCALE GENOMIC DNA]</scope>
    <source>
        <strain evidence="5 6">D5</strain>
    </source>
</reference>
<evidence type="ECO:0000256" key="3">
    <source>
        <dbReference type="ARBA" id="ARBA00023163"/>
    </source>
</evidence>
<dbReference type="SMART" id="SM01134">
    <property type="entry name" value="DeoRC"/>
    <property type="match status" value="1"/>
</dbReference>
<dbReference type="Pfam" id="PF00455">
    <property type="entry name" value="DeoRC"/>
    <property type="match status" value="1"/>
</dbReference>
<dbReference type="SMART" id="SM00420">
    <property type="entry name" value="HTH_DEOR"/>
    <property type="match status" value="1"/>
</dbReference>
<organism evidence="5 6">
    <name type="scientific">Oceanospirillum sediminis</name>
    <dbReference type="NCBI Taxonomy" id="2760088"/>
    <lineage>
        <taxon>Bacteria</taxon>
        <taxon>Pseudomonadati</taxon>
        <taxon>Pseudomonadota</taxon>
        <taxon>Gammaproteobacteria</taxon>
        <taxon>Oceanospirillales</taxon>
        <taxon>Oceanospirillaceae</taxon>
        <taxon>Oceanospirillum</taxon>
    </lineage>
</organism>
<dbReference type="Proteomes" id="UP000565262">
    <property type="component" value="Unassembled WGS sequence"/>
</dbReference>
<dbReference type="SUPFAM" id="SSF100950">
    <property type="entry name" value="NagB/RpiA/CoA transferase-like"/>
    <property type="match status" value="1"/>
</dbReference>
<dbReference type="InterPro" id="IPR036388">
    <property type="entry name" value="WH-like_DNA-bd_sf"/>
</dbReference>
<dbReference type="InterPro" id="IPR036390">
    <property type="entry name" value="WH_DNA-bd_sf"/>
</dbReference>
<sequence>MQLSERQHAILKLLRQGAGTLSSGDLTHRFDVSVQTIRKDLNELSDQGLVKRVHGGITLPVQSHNLSFSNRQVINLEAKKCIARKVAEAIPEGASVFLGIGTTPQQIARELVHHNSLTVVTNNLNAALVLCQNDNIDTYLAGGRIRPSDQDLMGEDTTQFLRKFQVNYGIFGVGGLAENGALLDFSPEESHISAAIMGNCEQRILVADKSKYLRSAPIRTGQMTDIDRFYIDELPEALAPACEAAGVDIIECGGCLV</sequence>
<dbReference type="EMBL" id="JACJFM010000003">
    <property type="protein sequence ID" value="MBB1485753.1"/>
    <property type="molecule type" value="Genomic_DNA"/>
</dbReference>
<dbReference type="AlphaFoldDB" id="A0A839IK80"/>
<dbReference type="Gene3D" id="1.10.10.10">
    <property type="entry name" value="Winged helix-like DNA-binding domain superfamily/Winged helix DNA-binding domain"/>
    <property type="match status" value="1"/>
</dbReference>
<keyword evidence="1" id="KW-0678">Repressor</keyword>
<dbReference type="Gene3D" id="3.30.750.70">
    <property type="entry name" value="4-hydroxybutyrate coenzyme like domains"/>
    <property type="match status" value="1"/>
</dbReference>
<dbReference type="RefSeq" id="WP_182807534.1">
    <property type="nucleotide sequence ID" value="NZ_JACJFM010000003.1"/>
</dbReference>
<protein>
    <submittedName>
        <fullName evidence="5">DeoR/GlpR transcriptional regulator</fullName>
    </submittedName>
</protein>
<dbReference type="PRINTS" id="PR00037">
    <property type="entry name" value="HTHLACR"/>
</dbReference>
<dbReference type="InterPro" id="IPR037171">
    <property type="entry name" value="NagB/RpiA_transferase-like"/>
</dbReference>
<dbReference type="Pfam" id="PF08220">
    <property type="entry name" value="HTH_DeoR"/>
    <property type="match status" value="1"/>
</dbReference>
<keyword evidence="3" id="KW-0804">Transcription</keyword>
<dbReference type="SUPFAM" id="SSF46785">
    <property type="entry name" value="Winged helix' DNA-binding domain"/>
    <property type="match status" value="1"/>
</dbReference>
<evidence type="ECO:0000313" key="6">
    <source>
        <dbReference type="Proteomes" id="UP000565262"/>
    </source>
</evidence>
<dbReference type="PANTHER" id="PTHR30363">
    <property type="entry name" value="HTH-TYPE TRANSCRIPTIONAL REGULATOR SRLR-RELATED"/>
    <property type="match status" value="1"/>
</dbReference>
<evidence type="ECO:0000259" key="4">
    <source>
        <dbReference type="PROSITE" id="PS51000"/>
    </source>
</evidence>
<comment type="caution">
    <text evidence="5">The sequence shown here is derived from an EMBL/GenBank/DDBJ whole genome shotgun (WGS) entry which is preliminary data.</text>
</comment>
<gene>
    <name evidence="5" type="ORF">H4O21_03900</name>
</gene>
<dbReference type="InterPro" id="IPR050313">
    <property type="entry name" value="Carb_Metab_HTH_regulators"/>
</dbReference>
<proteinExistence type="predicted"/>
<keyword evidence="2" id="KW-0805">Transcription regulation</keyword>
<evidence type="ECO:0000313" key="5">
    <source>
        <dbReference type="EMBL" id="MBB1485753.1"/>
    </source>
</evidence>
<evidence type="ECO:0000256" key="2">
    <source>
        <dbReference type="ARBA" id="ARBA00023015"/>
    </source>
</evidence>
<dbReference type="InterPro" id="IPR001034">
    <property type="entry name" value="DeoR_HTH"/>
</dbReference>